<dbReference type="Gene3D" id="1.10.287.850">
    <property type="entry name" value="HP0062-like domain"/>
    <property type="match status" value="1"/>
</dbReference>
<dbReference type="EMBL" id="SRHE01000020">
    <property type="protein sequence ID" value="TWW12307.1"/>
    <property type="molecule type" value="Genomic_DNA"/>
</dbReference>
<evidence type="ECO:0000313" key="2">
    <source>
        <dbReference type="Proteomes" id="UP000321083"/>
    </source>
</evidence>
<organism evidence="1 2">
    <name type="scientific">Planctomyces bekefii</name>
    <dbReference type="NCBI Taxonomy" id="1653850"/>
    <lineage>
        <taxon>Bacteria</taxon>
        <taxon>Pseudomonadati</taxon>
        <taxon>Planctomycetota</taxon>
        <taxon>Planctomycetia</taxon>
        <taxon>Planctomycetales</taxon>
        <taxon>Planctomycetaceae</taxon>
        <taxon>Planctomyces</taxon>
    </lineage>
</organism>
<comment type="caution">
    <text evidence="1">The sequence shown here is derived from an EMBL/GenBank/DDBJ whole genome shotgun (WGS) entry which is preliminary data.</text>
</comment>
<dbReference type="SUPFAM" id="SSF158414">
    <property type="entry name" value="HP0062-like"/>
    <property type="match status" value="1"/>
</dbReference>
<proteinExistence type="predicted"/>
<gene>
    <name evidence="1" type="ORF">E3A20_02140</name>
</gene>
<evidence type="ECO:0000313" key="1">
    <source>
        <dbReference type="EMBL" id="TWW12307.1"/>
    </source>
</evidence>
<reference evidence="1 2" key="1">
    <citation type="submission" date="2019-08" db="EMBL/GenBank/DDBJ databases">
        <title>100 year-old enigma solved: identification of Planctomyces bekefii, the type genus and species of the phylum Planctomycetes.</title>
        <authorList>
            <person name="Svetlana D.N."/>
            <person name="Overmann J."/>
        </authorList>
    </citation>
    <scope>NUCLEOTIDE SEQUENCE [LARGE SCALE GENOMIC DNA]</scope>
    <source>
        <strain evidence="1">Phe10_nw2017</strain>
    </source>
</reference>
<dbReference type="Proteomes" id="UP000321083">
    <property type="component" value="Unassembled WGS sequence"/>
</dbReference>
<name>A0A5C6MDS3_9PLAN</name>
<sequence>MAQAIVDPGELRRFAQLLRRFNEELSEKSAVVSGQLSHLGQSWRDQEHQRFSEEFSANIKSLGRFVESNERFIPYLLRKAQLIEEYLQQQ</sequence>
<reference evidence="1 2" key="2">
    <citation type="submission" date="2019-08" db="EMBL/GenBank/DDBJ databases">
        <authorList>
            <person name="Henke P."/>
        </authorList>
    </citation>
    <scope>NUCLEOTIDE SEQUENCE [LARGE SCALE GENOMIC DNA]</scope>
    <source>
        <strain evidence="1">Phe10_nw2017</strain>
    </source>
</reference>
<dbReference type="AlphaFoldDB" id="A0A5C6MDS3"/>
<evidence type="ECO:0008006" key="3">
    <source>
        <dbReference type="Google" id="ProtNLM"/>
    </source>
</evidence>
<dbReference type="InterPro" id="IPR029013">
    <property type="entry name" value="HP0062-like_sf"/>
</dbReference>
<accession>A0A5C6MDS3</accession>
<protein>
    <recommendedName>
        <fullName evidence="3">WXG100 family type VII secretion target</fullName>
    </recommendedName>
</protein>
<keyword evidence="2" id="KW-1185">Reference proteome</keyword>